<proteinExistence type="predicted"/>
<accession>A0ACB7FR55</accession>
<keyword evidence="2" id="KW-1185">Reference proteome</keyword>
<reference evidence="1" key="1">
    <citation type="submission" date="2020-12" db="EMBL/GenBank/DDBJ databases">
        <title>Draft Genome of Candida africana.</title>
        <authorList>
            <person name="Ayanbimpe G.M."/>
            <person name="Enweani I.B."/>
            <person name="Aguiyi J.C."/>
            <person name="Nnadi U.P."/>
            <person name="Izam Y."/>
            <person name="Ubani A."/>
            <person name="Ngene A.C."/>
        </authorList>
    </citation>
    <scope>NUCLEOTIDE SEQUENCE</scope>
    <source>
        <strain evidence="1">CEC4854</strain>
    </source>
</reference>
<name>A0ACB7FR55_9ASCO</name>
<comment type="caution">
    <text evidence="1">The sequence shown here is derived from an EMBL/GenBank/DDBJ whole genome shotgun (WGS) entry which is preliminary data.</text>
</comment>
<dbReference type="EMBL" id="JAENJO010000005">
    <property type="protein sequence ID" value="KAG8202586.1"/>
    <property type="molecule type" value="Genomic_DNA"/>
</dbReference>
<evidence type="ECO:0000313" key="1">
    <source>
        <dbReference type="EMBL" id="KAG8202586.1"/>
    </source>
</evidence>
<sequence>MELKTPAAPGLLGKTDDLDDETVRNTKLNAELFHTSNDSVELYRQENNSSDLLGRLYYDDYDSDSMTSPSISGVSSPMPLSPIRSPSESSDQLSVKSRPPFLRMKSMERGISFDTSPHGHQKSYTLKAKHPLFKFRRTNKTFLVGYNDDLESTKAIEWLFDEMIINGDTIVVLQVLDEKQHVSIDKSKVQKNLAKIEQINHHFKKVCIIYEAAIGKAKKAIRSAIDEYRPSMMAIGTHHYDGKEHHRSFTKSSLSKHILECSLVPIILVKPSYRYVEFLREEVDGPQYFENWIKNIDHIDNRVIRKKVPLISPSVSRNSSYTNLVNEDRGRGGGVHDQILNESRSRSTSKNRVFARFFKK</sequence>
<gene>
    <name evidence="1" type="ORF">GWM34_02213</name>
</gene>
<feature type="non-terminal residue" evidence="1">
    <location>
        <position position="1"/>
    </location>
</feature>
<protein>
    <submittedName>
        <fullName evidence="1">Uncharacterized protein</fullName>
    </submittedName>
</protein>
<organism evidence="1 2">
    <name type="scientific">Candida africana</name>
    <dbReference type="NCBI Taxonomy" id="241526"/>
    <lineage>
        <taxon>Eukaryota</taxon>
        <taxon>Fungi</taxon>
        <taxon>Dikarya</taxon>
        <taxon>Ascomycota</taxon>
        <taxon>Saccharomycotina</taxon>
        <taxon>Pichiomycetes</taxon>
        <taxon>Debaryomycetaceae</taxon>
        <taxon>Candida/Lodderomyces clade</taxon>
        <taxon>Candida</taxon>
    </lineage>
</organism>
<dbReference type="Proteomes" id="UP000742417">
    <property type="component" value="Unassembled WGS sequence"/>
</dbReference>
<evidence type="ECO:0000313" key="2">
    <source>
        <dbReference type="Proteomes" id="UP000742417"/>
    </source>
</evidence>